<name>A0A6G1EWQ9_9ORYZ</name>
<proteinExistence type="predicted"/>
<dbReference type="EMBL" id="SPHZ02000002">
    <property type="protein sequence ID" value="KAF0929019.1"/>
    <property type="molecule type" value="Genomic_DNA"/>
</dbReference>
<dbReference type="AlphaFoldDB" id="A0A6G1EWQ9"/>
<evidence type="ECO:0000313" key="2">
    <source>
        <dbReference type="Proteomes" id="UP000479710"/>
    </source>
</evidence>
<gene>
    <name evidence="1" type="ORF">E2562_011103</name>
</gene>
<accession>A0A6G1EWQ9</accession>
<comment type="caution">
    <text evidence="1">The sequence shown here is derived from an EMBL/GenBank/DDBJ whole genome shotgun (WGS) entry which is preliminary data.</text>
</comment>
<sequence>MDETMMEFIDNMQENRVAQSNIVVGVLMHMNRKAANTRMLQWQPPSLAFSLTSYIGYADGTSSTSMPML</sequence>
<evidence type="ECO:0000313" key="1">
    <source>
        <dbReference type="EMBL" id="KAF0929019.1"/>
    </source>
</evidence>
<keyword evidence="2" id="KW-1185">Reference proteome</keyword>
<reference evidence="1 2" key="1">
    <citation type="submission" date="2019-11" db="EMBL/GenBank/DDBJ databases">
        <title>Whole genome sequence of Oryza granulata.</title>
        <authorList>
            <person name="Li W."/>
        </authorList>
    </citation>
    <scope>NUCLEOTIDE SEQUENCE [LARGE SCALE GENOMIC DNA]</scope>
    <source>
        <strain evidence="2">cv. Menghai</strain>
        <tissue evidence="1">Leaf</tissue>
    </source>
</reference>
<dbReference type="Proteomes" id="UP000479710">
    <property type="component" value="Unassembled WGS sequence"/>
</dbReference>
<protein>
    <submittedName>
        <fullName evidence="1">Uncharacterized protein</fullName>
    </submittedName>
</protein>
<organism evidence="1 2">
    <name type="scientific">Oryza meyeriana var. granulata</name>
    <dbReference type="NCBI Taxonomy" id="110450"/>
    <lineage>
        <taxon>Eukaryota</taxon>
        <taxon>Viridiplantae</taxon>
        <taxon>Streptophyta</taxon>
        <taxon>Embryophyta</taxon>
        <taxon>Tracheophyta</taxon>
        <taxon>Spermatophyta</taxon>
        <taxon>Magnoliopsida</taxon>
        <taxon>Liliopsida</taxon>
        <taxon>Poales</taxon>
        <taxon>Poaceae</taxon>
        <taxon>BOP clade</taxon>
        <taxon>Oryzoideae</taxon>
        <taxon>Oryzeae</taxon>
        <taxon>Oryzinae</taxon>
        <taxon>Oryza</taxon>
        <taxon>Oryza meyeriana</taxon>
    </lineage>
</organism>